<accession>A0A834TRL3</accession>
<keyword evidence="2" id="KW-1185">Reference proteome</keyword>
<proteinExistence type="predicted"/>
<dbReference type="EMBL" id="JAAIUW010000006">
    <property type="protein sequence ID" value="KAF7826464.1"/>
    <property type="molecule type" value="Genomic_DNA"/>
</dbReference>
<evidence type="ECO:0000313" key="1">
    <source>
        <dbReference type="EMBL" id="KAF7826464.1"/>
    </source>
</evidence>
<dbReference type="AlphaFoldDB" id="A0A834TRL3"/>
<dbReference type="Proteomes" id="UP000634136">
    <property type="component" value="Unassembled WGS sequence"/>
</dbReference>
<evidence type="ECO:0000313" key="2">
    <source>
        <dbReference type="Proteomes" id="UP000634136"/>
    </source>
</evidence>
<reference evidence="1" key="1">
    <citation type="submission" date="2020-09" db="EMBL/GenBank/DDBJ databases">
        <title>Genome-Enabled Discovery of Anthraquinone Biosynthesis in Senna tora.</title>
        <authorList>
            <person name="Kang S.-H."/>
            <person name="Pandey R.P."/>
            <person name="Lee C.-M."/>
            <person name="Sim J.-S."/>
            <person name="Jeong J.-T."/>
            <person name="Choi B.-S."/>
            <person name="Jung M."/>
            <person name="Ginzburg D."/>
            <person name="Zhao K."/>
            <person name="Won S.Y."/>
            <person name="Oh T.-J."/>
            <person name="Yu Y."/>
            <person name="Kim N.-H."/>
            <person name="Lee O.R."/>
            <person name="Lee T.-H."/>
            <person name="Bashyal P."/>
            <person name="Kim T.-S."/>
            <person name="Lee W.-H."/>
            <person name="Kawkins C."/>
            <person name="Kim C.-K."/>
            <person name="Kim J.S."/>
            <person name="Ahn B.O."/>
            <person name="Rhee S.Y."/>
            <person name="Sohng J.K."/>
        </authorList>
    </citation>
    <scope>NUCLEOTIDE SEQUENCE</scope>
    <source>
        <tissue evidence="1">Leaf</tissue>
    </source>
</reference>
<protein>
    <submittedName>
        <fullName evidence="1">Uncharacterized protein</fullName>
    </submittedName>
</protein>
<name>A0A834TRL3_9FABA</name>
<organism evidence="1 2">
    <name type="scientific">Senna tora</name>
    <dbReference type="NCBI Taxonomy" id="362788"/>
    <lineage>
        <taxon>Eukaryota</taxon>
        <taxon>Viridiplantae</taxon>
        <taxon>Streptophyta</taxon>
        <taxon>Embryophyta</taxon>
        <taxon>Tracheophyta</taxon>
        <taxon>Spermatophyta</taxon>
        <taxon>Magnoliopsida</taxon>
        <taxon>eudicotyledons</taxon>
        <taxon>Gunneridae</taxon>
        <taxon>Pentapetalae</taxon>
        <taxon>rosids</taxon>
        <taxon>fabids</taxon>
        <taxon>Fabales</taxon>
        <taxon>Fabaceae</taxon>
        <taxon>Caesalpinioideae</taxon>
        <taxon>Cassia clade</taxon>
        <taxon>Senna</taxon>
    </lineage>
</organism>
<comment type="caution">
    <text evidence="1">The sequence shown here is derived from an EMBL/GenBank/DDBJ whole genome shotgun (WGS) entry which is preliminary data.</text>
</comment>
<gene>
    <name evidence="1" type="ORF">G2W53_017628</name>
</gene>
<sequence>MAFPEYGPYRTTGFQLSKASSQTFQADLNICAYTDGFHVTSESYAPLQQYSGFPNVSHELLHTSPPANCTRHKRYRNRMLRCSNTFVAMHDPNDPFLASTIIGSARVESELGKRGRQCGSYAATVDATGAVVTGGAHYKKLTRILLPK</sequence>